<organism evidence="11 12">
    <name type="scientific">Suilimivivens aceti</name>
    <dbReference type="NCBI Taxonomy" id="2981774"/>
    <lineage>
        <taxon>Bacteria</taxon>
        <taxon>Bacillati</taxon>
        <taxon>Bacillota</taxon>
        <taxon>Clostridia</taxon>
        <taxon>Lachnospirales</taxon>
        <taxon>Lachnospiraceae</taxon>
        <taxon>Suilimivivens</taxon>
    </lineage>
</organism>
<dbReference type="PANTHER" id="PTHR33695">
    <property type="entry name" value="LIPOPROTEIN SIGNAL PEPTIDASE"/>
    <property type="match status" value="1"/>
</dbReference>
<evidence type="ECO:0000256" key="2">
    <source>
        <dbReference type="ARBA" id="ARBA00022475"/>
    </source>
</evidence>
<comment type="caution">
    <text evidence="11">The sequence shown here is derived from an EMBL/GenBank/DDBJ whole genome shotgun (WGS) entry which is preliminary data.</text>
</comment>
<evidence type="ECO:0000256" key="4">
    <source>
        <dbReference type="ARBA" id="ARBA00022692"/>
    </source>
</evidence>
<evidence type="ECO:0000256" key="8">
    <source>
        <dbReference type="ARBA" id="ARBA00023136"/>
    </source>
</evidence>
<keyword evidence="7 10" id="KW-1133">Transmembrane helix</keyword>
<dbReference type="Proteomes" id="UP001652432">
    <property type="component" value="Unassembled WGS sequence"/>
</dbReference>
<evidence type="ECO:0000313" key="11">
    <source>
        <dbReference type="EMBL" id="MCU6742966.1"/>
    </source>
</evidence>
<dbReference type="PANTHER" id="PTHR33695:SF1">
    <property type="entry name" value="LIPOPROTEIN SIGNAL PEPTIDASE"/>
    <property type="match status" value="1"/>
</dbReference>
<dbReference type="InterPro" id="IPR001872">
    <property type="entry name" value="Peptidase_A8"/>
</dbReference>
<evidence type="ECO:0000313" key="12">
    <source>
        <dbReference type="Proteomes" id="UP001652432"/>
    </source>
</evidence>
<gene>
    <name evidence="11" type="ORF">OCV77_00360</name>
</gene>
<dbReference type="EMBL" id="JAOQKJ010000001">
    <property type="protein sequence ID" value="MCU6742966.1"/>
    <property type="molecule type" value="Genomic_DNA"/>
</dbReference>
<sequence length="150" mass="16488">MKYLAVILGIFGLETGIKGHIEKTKTEQTNERICGGALLVRKHHNRGAFLNAGEKKQKLVMLVSVVLTAVLTVVFLLTLGTAGKGLLKWGLTLLLGGAYTNTYDRLKRKYVVDYVSFNVPVKGIRRIVFNIGDFCIMTGALLTTAGYLQE</sequence>
<keyword evidence="4 10" id="KW-0812">Transmembrane</keyword>
<name>A0ABT2SY81_9FIRM</name>
<feature type="transmembrane region" description="Helical" evidence="10">
    <location>
        <begin position="86"/>
        <end position="106"/>
    </location>
</feature>
<feature type="transmembrane region" description="Helical" evidence="10">
    <location>
        <begin position="127"/>
        <end position="148"/>
    </location>
</feature>
<evidence type="ECO:0000256" key="9">
    <source>
        <dbReference type="RuleBase" id="RU004181"/>
    </source>
</evidence>
<keyword evidence="12" id="KW-1185">Reference proteome</keyword>
<accession>A0ABT2SY81</accession>
<keyword evidence="3" id="KW-0645">Protease</keyword>
<proteinExistence type="inferred from homology"/>
<keyword evidence="2" id="KW-1003">Cell membrane</keyword>
<evidence type="ECO:0000256" key="1">
    <source>
        <dbReference type="ARBA" id="ARBA00006139"/>
    </source>
</evidence>
<dbReference type="PRINTS" id="PR00781">
    <property type="entry name" value="LIPOSIGPTASE"/>
</dbReference>
<feature type="transmembrane region" description="Helical" evidence="10">
    <location>
        <begin position="59"/>
        <end position="80"/>
    </location>
</feature>
<dbReference type="RefSeq" id="WP_262572272.1">
    <property type="nucleotide sequence ID" value="NZ_JAOQKJ010000001.1"/>
</dbReference>
<protein>
    <submittedName>
        <fullName evidence="11">Signal peptidase II</fullName>
    </submittedName>
</protein>
<reference evidence="11 12" key="1">
    <citation type="journal article" date="2021" name="ISME Commun">
        <title>Automated analysis of genomic sequences facilitates high-throughput and comprehensive description of bacteria.</title>
        <authorList>
            <person name="Hitch T.C.A."/>
        </authorList>
    </citation>
    <scope>NUCLEOTIDE SEQUENCE [LARGE SCALE GENOMIC DNA]</scope>
    <source>
        <strain evidence="11 12">Sanger_18</strain>
    </source>
</reference>
<evidence type="ECO:0000256" key="6">
    <source>
        <dbReference type="ARBA" id="ARBA00022801"/>
    </source>
</evidence>
<evidence type="ECO:0000256" key="10">
    <source>
        <dbReference type="SAM" id="Phobius"/>
    </source>
</evidence>
<keyword evidence="8 10" id="KW-0472">Membrane</keyword>
<keyword evidence="6" id="KW-0378">Hydrolase</keyword>
<evidence type="ECO:0000256" key="5">
    <source>
        <dbReference type="ARBA" id="ARBA00022750"/>
    </source>
</evidence>
<evidence type="ECO:0000256" key="7">
    <source>
        <dbReference type="ARBA" id="ARBA00022989"/>
    </source>
</evidence>
<keyword evidence="5" id="KW-0064">Aspartyl protease</keyword>
<comment type="similarity">
    <text evidence="1 9">Belongs to the peptidase A8 family.</text>
</comment>
<evidence type="ECO:0000256" key="3">
    <source>
        <dbReference type="ARBA" id="ARBA00022670"/>
    </source>
</evidence>
<dbReference type="Pfam" id="PF01252">
    <property type="entry name" value="Peptidase_A8"/>
    <property type="match status" value="1"/>
</dbReference>